<dbReference type="Proteomes" id="UP000578688">
    <property type="component" value="Unassembled WGS sequence"/>
</dbReference>
<proteinExistence type="predicted"/>
<sequence>MRAKNRGHGPLPHYCADDRYRLSAALAYPLRLAQAPSSFISTRS</sequence>
<reference evidence="1 2" key="1">
    <citation type="submission" date="2020-07" db="EMBL/GenBank/DDBJ databases">
        <title>Genomic analyses of the natural microbiome of Caenorhabditis elegans.</title>
        <authorList>
            <person name="Samuel B."/>
        </authorList>
    </citation>
    <scope>NUCLEOTIDE SEQUENCE [LARGE SCALE GENOMIC DNA]</scope>
    <source>
        <strain evidence="1 2">BIGb0408</strain>
    </source>
</reference>
<accession>A0A7Y9XRA4</accession>
<name>A0A7Y9XRA4_9GAMM</name>
<dbReference type="EMBL" id="JACBYV010000001">
    <property type="protein sequence ID" value="NYH76091.1"/>
    <property type="molecule type" value="Genomic_DNA"/>
</dbReference>
<comment type="caution">
    <text evidence="1">The sequence shown here is derived from an EMBL/GenBank/DDBJ whole genome shotgun (WGS) entry which is preliminary data.</text>
</comment>
<gene>
    <name evidence="1" type="ORF">FHR27_004701</name>
</gene>
<organism evidence="1 2">
    <name type="scientific">Phytopseudomonas flavescens</name>
    <dbReference type="NCBI Taxonomy" id="29435"/>
    <lineage>
        <taxon>Bacteria</taxon>
        <taxon>Pseudomonadati</taxon>
        <taxon>Pseudomonadota</taxon>
        <taxon>Gammaproteobacteria</taxon>
        <taxon>Pseudomonadales</taxon>
        <taxon>Pseudomonadaceae</taxon>
        <taxon>Phytopseudomonas</taxon>
    </lineage>
</organism>
<evidence type="ECO:0000313" key="1">
    <source>
        <dbReference type="EMBL" id="NYH76091.1"/>
    </source>
</evidence>
<evidence type="ECO:0000313" key="2">
    <source>
        <dbReference type="Proteomes" id="UP000578688"/>
    </source>
</evidence>
<dbReference type="AlphaFoldDB" id="A0A7Y9XRA4"/>
<keyword evidence="2" id="KW-1185">Reference proteome</keyword>
<protein>
    <submittedName>
        <fullName evidence="1">Uncharacterized protein</fullName>
    </submittedName>
</protein>